<comment type="caution">
    <text evidence="2">The sequence shown here is derived from an EMBL/GenBank/DDBJ whole genome shotgun (WGS) entry which is preliminary data.</text>
</comment>
<protein>
    <submittedName>
        <fullName evidence="2">Uncharacterized protein</fullName>
    </submittedName>
</protein>
<organism evidence="2 3">
    <name type="scientific">Pseudomonas brenneri</name>
    <dbReference type="NCBI Taxonomy" id="129817"/>
    <lineage>
        <taxon>Bacteria</taxon>
        <taxon>Pseudomonadati</taxon>
        <taxon>Pseudomonadota</taxon>
        <taxon>Gammaproteobacteria</taxon>
        <taxon>Pseudomonadales</taxon>
        <taxon>Pseudomonadaceae</taxon>
        <taxon>Pseudomonas</taxon>
    </lineage>
</organism>
<dbReference type="Proteomes" id="UP000325296">
    <property type="component" value="Unassembled WGS sequence"/>
</dbReference>
<dbReference type="AlphaFoldDB" id="A0A5B2UQH2"/>
<proteinExistence type="predicted"/>
<reference evidence="2 3" key="1">
    <citation type="submission" date="2019-09" db="EMBL/GenBank/DDBJ databases">
        <title>Draft genome sequence of Pseudomonas brenneri CCUG 51514(T).</title>
        <authorList>
            <person name="Tunovic T."/>
            <person name="Pineiro-Iglesias B."/>
            <person name="Unosson C."/>
            <person name="Inganas E."/>
            <person name="Ohlen M."/>
            <person name="Cardew S."/>
            <person name="Jensie-Markopoulos S."/>
            <person name="Salva-Serra F."/>
            <person name="Jaen-Luchoro D."/>
            <person name="Svensson-Stadler L."/>
            <person name="Chun J."/>
            <person name="Moore E."/>
        </authorList>
    </citation>
    <scope>NUCLEOTIDE SEQUENCE [LARGE SCALE GENOMIC DNA]</scope>
    <source>
        <strain evidence="2 3">CCUG 51514</strain>
    </source>
</reference>
<dbReference type="RefSeq" id="WP_090290679.1">
    <property type="nucleotide sequence ID" value="NZ_BMNU01000006.1"/>
</dbReference>
<dbReference type="OrthoDB" id="9031108at2"/>
<name>A0A5B2UQH2_9PSED</name>
<accession>A0A5B2UQH2</accession>
<evidence type="ECO:0000313" key="3">
    <source>
        <dbReference type="Proteomes" id="UP000325296"/>
    </source>
</evidence>
<dbReference type="EMBL" id="VUOL01000010">
    <property type="protein sequence ID" value="KAA2228672.1"/>
    <property type="molecule type" value="Genomic_DNA"/>
</dbReference>
<evidence type="ECO:0000256" key="1">
    <source>
        <dbReference type="SAM" id="MobiDB-lite"/>
    </source>
</evidence>
<gene>
    <name evidence="2" type="ORF">F1720_18885</name>
</gene>
<sequence>MNQKHMEPHSPADQYNIKILIFFTHKFPLTKTNKRPTMDINLTPAIGTTSLKSIDHTNSIDTDTFKSTQNSEALHTERFSHNVHLPAALRGPDSAVRPTGATGRPEGDRRTAEDIINANPTLKNLNLEPTIYKKEVTEKPLTNSYLNGIYKHTGDWSANNTNPESRANAAYNAARLFNFIDSPDAHTVRFGQHNDGFLSGLLPSNRTEKHSEHALLSEFIEKGYSSLIYKSEQQVLKAPTYPTGRPRGDSRTAEELINDNKKTFEKIDFFFSKNAQIRNKELTFNNLVGDWSVHNRDPESRADALYDIITAFNYVESLKGGENINITSENPLGDVTPGTRYGGYRTKADMFSSFFHIGYQAFRSVL</sequence>
<feature type="region of interest" description="Disordered" evidence="1">
    <location>
        <begin position="89"/>
        <end position="108"/>
    </location>
</feature>
<evidence type="ECO:0000313" key="2">
    <source>
        <dbReference type="EMBL" id="KAA2228672.1"/>
    </source>
</evidence>